<dbReference type="PANTHER" id="PTHR44099">
    <property type="entry name" value="RABCONNECTIN-3B, ISOFORM A"/>
    <property type="match status" value="1"/>
</dbReference>
<keyword evidence="2" id="KW-1185">Reference proteome</keyword>
<sequence>MLHAWSLDEDMDEVCEKRLSLHRPRHQVYFGNVSRQGELSVSLPTRFATDFESFCKKSRWQASHSLNTSHLLAVIATSNTLMAMKNSALQLAKIRKSVVELNSGQGNPDRQQVKQGWSLVAALHCVLLPDHVRPRSSYAPPSIEMLVRRWQDSCLEIREAAQALLIRELSRLGPEGRRRLIESWTPFLPPLLDDSLSIFGSKLQSSVPTVQPSAPAPPIPPRTKTAPPDVEPVRGSEPPTAEGGEAGIQQVRRNQATSIILLGVIGAEFGDELNRADLTRATAVSLLELLVAAPSNLIPVHSPLRRAAIDLLGRGFVHWEPHLEISKVVLGLLDLASSNENKSGCKKLVGAPLNAIEDAARTSRQSLSLIALARPPALITSLSMEVARYNAAAQHQTIQHTVISPLLKSRSEVLRIIEELCEKRYNDIIAMLLPVGDILVHCLDITILKHKSMADVFPPIVKFNMVAYCSSSKRIAFGGKNGTCVVHELRATKTHSLPSHNGPIAAVAFSEDGKYLATYGAEDGKINFFQTSQSFLGMGQTQLKLAKTQPAPTVSVPTTPSGTSFRPRLVWINSKSLTLMLPEGREQRFSL</sequence>
<dbReference type="PANTHER" id="PTHR44099:SF4">
    <property type="entry name" value="RABCONNECTIN-3B, ISOFORM A"/>
    <property type="match status" value="1"/>
</dbReference>
<dbReference type="Proteomes" id="UP000095282">
    <property type="component" value="Unplaced"/>
</dbReference>
<dbReference type="Gene3D" id="2.130.10.10">
    <property type="entry name" value="YVTN repeat-like/Quinoprotein amine dehydrogenase"/>
    <property type="match status" value="1"/>
</dbReference>
<dbReference type="eggNOG" id="KOG4155">
    <property type="taxonomic scope" value="Eukaryota"/>
</dbReference>
<evidence type="ECO:0000256" key="1">
    <source>
        <dbReference type="SAM" id="MobiDB-lite"/>
    </source>
</evidence>
<dbReference type="STRING" id="1561998.A0A1I7UHQ8"/>
<reference evidence="3" key="1">
    <citation type="submission" date="2016-11" db="UniProtKB">
        <authorList>
            <consortium name="WormBaseParasite"/>
        </authorList>
    </citation>
    <scope>IDENTIFICATION</scope>
</reference>
<dbReference type="WBParaSite" id="Csp11.Scaffold629.g9450.t2">
    <property type="protein sequence ID" value="Csp11.Scaffold629.g9450.t2"/>
    <property type="gene ID" value="Csp11.Scaffold629.g9450"/>
</dbReference>
<dbReference type="GO" id="GO:0005737">
    <property type="term" value="C:cytoplasm"/>
    <property type="evidence" value="ECO:0007669"/>
    <property type="project" value="TreeGrafter"/>
</dbReference>
<protein>
    <submittedName>
        <fullName evidence="3">WD_REPEATS_REGION domain-containing protein</fullName>
    </submittedName>
</protein>
<dbReference type="InterPro" id="IPR036322">
    <property type="entry name" value="WD40_repeat_dom_sf"/>
</dbReference>
<dbReference type="AlphaFoldDB" id="A0A1I7UHQ8"/>
<proteinExistence type="predicted"/>
<dbReference type="InterPro" id="IPR001680">
    <property type="entry name" value="WD40_rpt"/>
</dbReference>
<dbReference type="InterPro" id="IPR015943">
    <property type="entry name" value="WD40/YVTN_repeat-like_dom_sf"/>
</dbReference>
<dbReference type="InterPro" id="IPR049916">
    <property type="entry name" value="WDR72-like"/>
</dbReference>
<dbReference type="SMART" id="SM00320">
    <property type="entry name" value="WD40"/>
    <property type="match status" value="2"/>
</dbReference>
<organism evidence="2 3">
    <name type="scientific">Caenorhabditis tropicalis</name>
    <dbReference type="NCBI Taxonomy" id="1561998"/>
    <lineage>
        <taxon>Eukaryota</taxon>
        <taxon>Metazoa</taxon>
        <taxon>Ecdysozoa</taxon>
        <taxon>Nematoda</taxon>
        <taxon>Chromadorea</taxon>
        <taxon>Rhabditida</taxon>
        <taxon>Rhabditina</taxon>
        <taxon>Rhabditomorpha</taxon>
        <taxon>Rhabditoidea</taxon>
        <taxon>Rhabditidae</taxon>
        <taxon>Peloderinae</taxon>
        <taxon>Caenorhabditis</taxon>
    </lineage>
</organism>
<evidence type="ECO:0000313" key="2">
    <source>
        <dbReference type="Proteomes" id="UP000095282"/>
    </source>
</evidence>
<evidence type="ECO:0000313" key="3">
    <source>
        <dbReference type="WBParaSite" id="Csp11.Scaffold629.g9450.t2"/>
    </source>
</evidence>
<accession>A0A1I7UHQ8</accession>
<name>A0A1I7UHQ8_9PELO</name>
<dbReference type="SUPFAM" id="SSF50978">
    <property type="entry name" value="WD40 repeat-like"/>
    <property type="match status" value="1"/>
</dbReference>
<feature type="region of interest" description="Disordered" evidence="1">
    <location>
        <begin position="206"/>
        <end position="248"/>
    </location>
</feature>